<proteinExistence type="inferred from homology"/>
<dbReference type="Gene3D" id="3.40.1410.10">
    <property type="entry name" value="Chorismate lyase-like"/>
    <property type="match status" value="1"/>
</dbReference>
<comment type="subcellular location">
    <subcellularLocation>
        <location evidence="4">Cytoplasm</location>
    </subcellularLocation>
</comment>
<name>A0A1Z4C3Q8_9GAMM</name>
<feature type="binding site" evidence="4">
    <location>
        <position position="177"/>
    </location>
    <ligand>
        <name>substrate</name>
    </ligand>
</feature>
<evidence type="ECO:0000256" key="4">
    <source>
        <dbReference type="HAMAP-Rule" id="MF_01632"/>
    </source>
</evidence>
<evidence type="ECO:0000256" key="1">
    <source>
        <dbReference type="ARBA" id="ARBA00022490"/>
    </source>
</evidence>
<dbReference type="EC" id="4.1.3.40" evidence="4"/>
<dbReference type="PANTHER" id="PTHR38683">
    <property type="entry name" value="CHORISMATE PYRUVATE-LYASE"/>
    <property type="match status" value="1"/>
</dbReference>
<reference evidence="5 6" key="1">
    <citation type="submission" date="2017-06" db="EMBL/GenBank/DDBJ databases">
        <title>Genome Sequencing of the methanotroph Methylovulum psychrotolerants str. HV10-M2 isolated from a high-altitude environment.</title>
        <authorList>
            <person name="Mateos-Rivera A."/>
        </authorList>
    </citation>
    <scope>NUCLEOTIDE SEQUENCE [LARGE SCALE GENOMIC DNA]</scope>
    <source>
        <strain evidence="5 6">HV10_M2</strain>
    </source>
</reference>
<keyword evidence="3 4" id="KW-0456">Lyase</keyword>
<keyword evidence="6" id="KW-1185">Reference proteome</keyword>
<dbReference type="Proteomes" id="UP000197019">
    <property type="component" value="Chromosome"/>
</dbReference>
<dbReference type="InterPro" id="IPR007440">
    <property type="entry name" value="Chorismate--pyruvate_lyase"/>
</dbReference>
<dbReference type="GO" id="GO:0008813">
    <property type="term" value="F:chorismate lyase activity"/>
    <property type="evidence" value="ECO:0007669"/>
    <property type="project" value="UniProtKB-UniRule"/>
</dbReference>
<comment type="similarity">
    <text evidence="4">Belongs to the UbiC family.</text>
</comment>
<dbReference type="GO" id="GO:0006744">
    <property type="term" value="P:ubiquinone biosynthetic process"/>
    <property type="evidence" value="ECO:0007669"/>
    <property type="project" value="UniProtKB-UniRule"/>
</dbReference>
<evidence type="ECO:0000256" key="2">
    <source>
        <dbReference type="ARBA" id="ARBA00022688"/>
    </source>
</evidence>
<dbReference type="GO" id="GO:0042866">
    <property type="term" value="P:pyruvate biosynthetic process"/>
    <property type="evidence" value="ECO:0007669"/>
    <property type="project" value="UniProtKB-UniRule"/>
</dbReference>
<comment type="pathway">
    <text evidence="4">Cofactor biosynthesis; ubiquinone biosynthesis.</text>
</comment>
<evidence type="ECO:0000313" key="6">
    <source>
        <dbReference type="Proteomes" id="UP000197019"/>
    </source>
</evidence>
<gene>
    <name evidence="4" type="primary">ubiC</name>
    <name evidence="5" type="ORF">CEK71_19910</name>
</gene>
<feature type="binding site" evidence="4">
    <location>
        <position position="82"/>
    </location>
    <ligand>
        <name>substrate</name>
    </ligand>
</feature>
<dbReference type="GO" id="GO:0005829">
    <property type="term" value="C:cytosol"/>
    <property type="evidence" value="ECO:0007669"/>
    <property type="project" value="TreeGrafter"/>
</dbReference>
<comment type="catalytic activity">
    <reaction evidence="4">
        <text>chorismate = 4-hydroxybenzoate + pyruvate</text>
        <dbReference type="Rhea" id="RHEA:16505"/>
        <dbReference type="ChEBI" id="CHEBI:15361"/>
        <dbReference type="ChEBI" id="CHEBI:17879"/>
        <dbReference type="ChEBI" id="CHEBI:29748"/>
        <dbReference type="EC" id="4.1.3.40"/>
    </reaction>
</comment>
<dbReference type="HAMAP" id="MF_01632">
    <property type="entry name" value="UbiC"/>
    <property type="match status" value="1"/>
</dbReference>
<dbReference type="PANTHER" id="PTHR38683:SF1">
    <property type="entry name" value="CHORISMATE PYRUVATE-LYASE"/>
    <property type="match status" value="1"/>
</dbReference>
<dbReference type="SUPFAM" id="SSF64288">
    <property type="entry name" value="Chorismate lyase-like"/>
    <property type="match status" value="1"/>
</dbReference>
<evidence type="ECO:0000313" key="5">
    <source>
        <dbReference type="EMBL" id="ASF48145.1"/>
    </source>
</evidence>
<dbReference type="UniPathway" id="UPA00232"/>
<organism evidence="5 6">
    <name type="scientific">Methylovulum psychrotolerans</name>
    <dbReference type="NCBI Taxonomy" id="1704499"/>
    <lineage>
        <taxon>Bacteria</taxon>
        <taxon>Pseudomonadati</taxon>
        <taxon>Pseudomonadota</taxon>
        <taxon>Gammaproteobacteria</taxon>
        <taxon>Methylococcales</taxon>
        <taxon>Methylococcaceae</taxon>
        <taxon>Methylovulum</taxon>
    </lineage>
</organism>
<accession>A0A1Z4C3Q8</accession>
<keyword evidence="2 4" id="KW-0831">Ubiquinone biosynthesis</keyword>
<keyword evidence="1 4" id="KW-0963">Cytoplasm</keyword>
<sequence length="186" mass="20814">MTTRSLLVTRDPVWLPNRRGIRQQLPKAVQSWTYETGSLTQRLRRAYGSAVKVSLLHLQWQTPFLSEQQRLQLPARRYALVREVLLHADGQPLILARTVIPASTIAFAHSNLAKLGTRPLGEVIFAYPKLARLQLDVALVQPVLWTPATCALAAVAAPVWGRRTVYGLQHQHLLVSEFFLPGSLAV</sequence>
<keyword evidence="4 5" id="KW-0670">Pyruvate</keyword>
<dbReference type="EMBL" id="CP022129">
    <property type="protein sequence ID" value="ASF48145.1"/>
    <property type="molecule type" value="Genomic_DNA"/>
</dbReference>
<feature type="binding site" evidence="4">
    <location>
        <position position="120"/>
    </location>
    <ligand>
        <name>substrate</name>
    </ligand>
</feature>
<dbReference type="OrthoDB" id="9789493at2"/>
<comment type="function">
    <text evidence="4">Removes the pyruvyl group from chorismate, with concomitant aromatization of the ring, to provide 4-hydroxybenzoate (4HB) for the ubiquinone pathway.</text>
</comment>
<dbReference type="RefSeq" id="WP_088621015.1">
    <property type="nucleotide sequence ID" value="NZ_CP022129.1"/>
</dbReference>
<dbReference type="InterPro" id="IPR028978">
    <property type="entry name" value="Chorismate_lyase_/UTRA_dom_sf"/>
</dbReference>
<dbReference type="Pfam" id="PF04345">
    <property type="entry name" value="Chor_lyase"/>
    <property type="match status" value="1"/>
</dbReference>
<dbReference type="AlphaFoldDB" id="A0A1Z4C3Q8"/>
<evidence type="ECO:0000256" key="3">
    <source>
        <dbReference type="ARBA" id="ARBA00023239"/>
    </source>
</evidence>
<comment type="caution">
    <text evidence="4">Lacks conserved residue(s) required for the propagation of feature annotation.</text>
</comment>
<protein>
    <recommendedName>
        <fullName evidence="4">Probable chorismate pyruvate-lyase</fullName>
        <shortName evidence="4">CL</shortName>
        <shortName evidence="4">CPL</shortName>
        <ecNumber evidence="4">4.1.3.40</ecNumber>
    </recommendedName>
</protein>
<dbReference type="KEGG" id="mpsy:CEK71_19910"/>